<evidence type="ECO:0000313" key="2">
    <source>
        <dbReference type="EMBL" id="MDC3986713.1"/>
    </source>
</evidence>
<accession>A0A9X3XCZ4</accession>
<dbReference type="PANTHER" id="PTHR32060">
    <property type="entry name" value="TAIL-SPECIFIC PROTEASE"/>
    <property type="match status" value="1"/>
</dbReference>
<dbReference type="GO" id="GO:0008236">
    <property type="term" value="F:serine-type peptidase activity"/>
    <property type="evidence" value="ECO:0007669"/>
    <property type="project" value="InterPro"/>
</dbReference>
<dbReference type="EMBL" id="JAGTJJ010000042">
    <property type="protein sequence ID" value="MDC3986713.1"/>
    <property type="molecule type" value="Genomic_DNA"/>
</dbReference>
<name>A0A9X3XCZ4_9BACT</name>
<dbReference type="Gene3D" id="3.30.750.44">
    <property type="match status" value="1"/>
</dbReference>
<dbReference type="GO" id="GO:0030288">
    <property type="term" value="C:outer membrane-bounded periplasmic space"/>
    <property type="evidence" value="ECO:0007669"/>
    <property type="project" value="TreeGrafter"/>
</dbReference>
<dbReference type="GO" id="GO:0004175">
    <property type="term" value="F:endopeptidase activity"/>
    <property type="evidence" value="ECO:0007669"/>
    <property type="project" value="TreeGrafter"/>
</dbReference>
<reference evidence="2 3" key="1">
    <citation type="submission" date="2021-04" db="EMBL/GenBank/DDBJ databases">
        <title>Genome analysis of Polyangium sp.</title>
        <authorList>
            <person name="Li Y."/>
            <person name="Wang J."/>
        </authorList>
    </citation>
    <scope>NUCLEOTIDE SEQUENCE [LARGE SCALE GENOMIC DNA]</scope>
    <source>
        <strain evidence="2 3">SDU14</strain>
    </source>
</reference>
<proteinExistence type="predicted"/>
<dbReference type="SUPFAM" id="SSF52096">
    <property type="entry name" value="ClpP/crotonase"/>
    <property type="match status" value="1"/>
</dbReference>
<dbReference type="Pfam" id="PF03572">
    <property type="entry name" value="Peptidase_S41"/>
    <property type="match status" value="1"/>
</dbReference>
<dbReference type="AlphaFoldDB" id="A0A9X3XCZ4"/>
<dbReference type="InterPro" id="IPR005151">
    <property type="entry name" value="Tail-specific_protease"/>
</dbReference>
<comment type="caution">
    <text evidence="2">The sequence shown here is derived from an EMBL/GenBank/DDBJ whole genome shotgun (WGS) entry which is preliminary data.</text>
</comment>
<dbReference type="GO" id="GO:0006508">
    <property type="term" value="P:proteolysis"/>
    <property type="evidence" value="ECO:0007669"/>
    <property type="project" value="InterPro"/>
</dbReference>
<dbReference type="Proteomes" id="UP001151081">
    <property type="component" value="Unassembled WGS sequence"/>
</dbReference>
<organism evidence="2 3">
    <name type="scientific">Polyangium jinanense</name>
    <dbReference type="NCBI Taxonomy" id="2829994"/>
    <lineage>
        <taxon>Bacteria</taxon>
        <taxon>Pseudomonadati</taxon>
        <taxon>Myxococcota</taxon>
        <taxon>Polyangia</taxon>
        <taxon>Polyangiales</taxon>
        <taxon>Polyangiaceae</taxon>
        <taxon>Polyangium</taxon>
    </lineage>
</organism>
<dbReference type="SMART" id="SM00245">
    <property type="entry name" value="TSPc"/>
    <property type="match status" value="1"/>
</dbReference>
<dbReference type="Gene3D" id="3.90.226.10">
    <property type="entry name" value="2-enoyl-CoA Hydratase, Chain A, domain 1"/>
    <property type="match status" value="1"/>
</dbReference>
<dbReference type="InterPro" id="IPR036034">
    <property type="entry name" value="PDZ_sf"/>
</dbReference>
<dbReference type="SUPFAM" id="SSF50156">
    <property type="entry name" value="PDZ domain-like"/>
    <property type="match status" value="1"/>
</dbReference>
<evidence type="ECO:0000259" key="1">
    <source>
        <dbReference type="SMART" id="SM00245"/>
    </source>
</evidence>
<protein>
    <submittedName>
        <fullName evidence="2">S41 family peptidase</fullName>
    </submittedName>
</protein>
<keyword evidence="3" id="KW-1185">Reference proteome</keyword>
<dbReference type="Gene3D" id="2.30.42.10">
    <property type="match status" value="1"/>
</dbReference>
<dbReference type="PANTHER" id="PTHR32060:SF30">
    <property type="entry name" value="CARBOXY-TERMINAL PROCESSING PROTEASE CTPA"/>
    <property type="match status" value="1"/>
</dbReference>
<gene>
    <name evidence="2" type="ORF">KEG57_39940</name>
</gene>
<sequence>MFARRFHPRASGVVHPFQTHVGRRLASRGWYFAAATAILAVAVHRPAEPPRPAQRGIALWSLRTLDVVDEEALGAECGAPSGGGLVLPTGAPAALSCEAARTIIAQVRTNLAAPVTDVEAAKFADGVVDWLDPHGLWSVAPDAPVAPLVRREGERLLRELEAAPNGDPCAAADVVGASLATWMKTLRVSFDEGLREGRPEGRARSPAEVWRTVTAAPFEDGPITRNGRELARELGREVGAARAAYGVALDPYVTAASQRLFPDLTAEAWGRVVIAAAVRAYVPQLDAHGAWAPLDEEISIYDLDLETNPPLRLWSEMTRTALGVRIDRGALAPLLDGDVVLSVRGVPLTGMSVEQAEQSALVEGAPHGPPASVTILRPHVAEPMELVVAPAPAPAREGPAPAAEPPELPFDIVRYAEGRVAVVTIPDVPDDLGDRIGAALARVRDAHDIRGVLLDLRANGGGSTDGAMAALGHFLPGAALFPMRRRDGGVEVERAPEVPAEESYSGPLAALVDGDSASAAEMIAGALASYRRGVVIGDRTYGKGCAQEYLDDEAHAGVLRLTTLLFSLPDGAPVQKVGILPQITLSLPAATEREARLSRALEPWRGPDVRDSALVREVPWALHGGRVGPCRDETVCRALRALGTSVAAAR</sequence>
<dbReference type="InterPro" id="IPR029045">
    <property type="entry name" value="ClpP/crotonase-like_dom_sf"/>
</dbReference>
<feature type="domain" description="Tail specific protease" evidence="1">
    <location>
        <begin position="405"/>
        <end position="586"/>
    </location>
</feature>
<evidence type="ECO:0000313" key="3">
    <source>
        <dbReference type="Proteomes" id="UP001151081"/>
    </source>
</evidence>
<dbReference type="GO" id="GO:0007165">
    <property type="term" value="P:signal transduction"/>
    <property type="evidence" value="ECO:0007669"/>
    <property type="project" value="TreeGrafter"/>
</dbReference>